<dbReference type="InterPro" id="IPR007281">
    <property type="entry name" value="Mre11_DNA-bd"/>
</dbReference>
<dbReference type="Gene3D" id="3.60.21.10">
    <property type="match status" value="1"/>
</dbReference>
<feature type="active site" description="Proton donor" evidence="18">
    <location>
        <position position="126"/>
    </location>
</feature>
<comment type="similarity">
    <text evidence="4 17 19">Belongs to the MRE11/RAD32 family.</text>
</comment>
<dbReference type="PIRSF" id="PIRSF000882">
    <property type="entry name" value="DSB_repair_MRE11"/>
    <property type="match status" value="1"/>
</dbReference>
<dbReference type="GO" id="GO:0042138">
    <property type="term" value="P:meiotic DNA double-strand break formation"/>
    <property type="evidence" value="ECO:0007669"/>
    <property type="project" value="TreeGrafter"/>
</dbReference>
<dbReference type="PANTHER" id="PTHR10139:SF1">
    <property type="entry name" value="DOUBLE-STRAND BREAK REPAIR PROTEIN MRE11"/>
    <property type="match status" value="1"/>
</dbReference>
<dbReference type="Gene3D" id="3.30.110.110">
    <property type="entry name" value="Mre11, capping domain"/>
    <property type="match status" value="1"/>
</dbReference>
<evidence type="ECO:0000313" key="22">
    <source>
        <dbReference type="EMBL" id="WPH04515.1"/>
    </source>
</evidence>
<feature type="compositionally biased region" description="Low complexity" evidence="20">
    <location>
        <begin position="605"/>
        <end position="618"/>
    </location>
</feature>
<keyword evidence="5" id="KW-0158">Chromosome</keyword>
<feature type="compositionally biased region" description="Acidic residues" evidence="20">
    <location>
        <begin position="728"/>
        <end position="739"/>
    </location>
</feature>
<dbReference type="Pfam" id="PF00149">
    <property type="entry name" value="Metallophos"/>
    <property type="match status" value="1"/>
</dbReference>
<dbReference type="InterPro" id="IPR038487">
    <property type="entry name" value="Mre11_capping_dom"/>
</dbReference>
<evidence type="ECO:0000256" key="9">
    <source>
        <dbReference type="ARBA" id="ARBA00022763"/>
    </source>
</evidence>
<evidence type="ECO:0000256" key="20">
    <source>
        <dbReference type="SAM" id="MobiDB-lite"/>
    </source>
</evidence>
<comment type="function">
    <text evidence="17">Core component of the MRN complex, which plays a central role in double-strand break (DSB) repair, DNA recombination, maintenance of telomere integrity and meiosis. The MRN complex is involved in the repair of DNA double-strand breaks (DSBs) via homologous recombination (HR), an error-free mechanism which primarily occurs during S and G2 phases. The complex (1) mediates the end resection of damaged DNA, which generates proper single-stranded DNA, a key initial steps in HR, and is (2) required for the recruitment of other repair factors and efficient activation of ATM and ATR upon DNA damage. Within the MRN complex, MRE11 possesses both single-strand endonuclease activity and double-strand-specific 3'-5' exonuclease activity. MRE11 first endonucleolytically cleaves the 5' strand at DNA DSB ends to prevent non-homologous end joining (NHEJ) and licence HR. It then generates a single-stranded DNA gap via 3' to 5' exonucleolytic degradation, which is required for single-strand invasion and recombination.</text>
</comment>
<keyword evidence="11 17" id="KW-0269">Exonuclease</keyword>
<dbReference type="GO" id="GO:0000723">
    <property type="term" value="P:telomere maintenance"/>
    <property type="evidence" value="ECO:0007669"/>
    <property type="project" value="TreeGrafter"/>
</dbReference>
<dbReference type="AlphaFoldDB" id="A0AAQ3RCR1"/>
<feature type="compositionally biased region" description="Low complexity" evidence="20">
    <location>
        <begin position="676"/>
        <end position="694"/>
    </location>
</feature>
<feature type="region of interest" description="Disordered" evidence="20">
    <location>
        <begin position="532"/>
        <end position="555"/>
    </location>
</feature>
<feature type="compositionally biased region" description="Pro residues" evidence="20">
    <location>
        <begin position="740"/>
        <end position="749"/>
    </location>
</feature>
<evidence type="ECO:0000256" key="11">
    <source>
        <dbReference type="ARBA" id="ARBA00022839"/>
    </source>
</evidence>
<evidence type="ECO:0000256" key="8">
    <source>
        <dbReference type="ARBA" id="ARBA00022759"/>
    </source>
</evidence>
<keyword evidence="12 17" id="KW-0234">DNA repair</keyword>
<protein>
    <recommendedName>
        <fullName evidence="17">Double-strand break repair protein</fullName>
    </recommendedName>
</protein>
<reference evidence="22 23" key="1">
    <citation type="submission" date="2023-11" db="EMBL/GenBank/DDBJ databases">
        <title>An acidophilic fungus is an integral part of prey digestion in a carnivorous sundew plant.</title>
        <authorList>
            <person name="Tsai I.J."/>
        </authorList>
    </citation>
    <scope>NUCLEOTIDE SEQUENCE [LARGE SCALE GENOMIC DNA]</scope>
    <source>
        <strain evidence="22">169a</strain>
    </source>
</reference>
<evidence type="ECO:0000256" key="3">
    <source>
        <dbReference type="ARBA" id="ARBA00004286"/>
    </source>
</evidence>
<dbReference type="GO" id="GO:0097552">
    <property type="term" value="P:mitochondrial double-strand break repair via homologous recombination"/>
    <property type="evidence" value="ECO:0007669"/>
    <property type="project" value="TreeGrafter"/>
</dbReference>
<dbReference type="GO" id="GO:0030145">
    <property type="term" value="F:manganese ion binding"/>
    <property type="evidence" value="ECO:0007669"/>
    <property type="project" value="UniProtKB-UniRule"/>
</dbReference>
<dbReference type="EMBL" id="CP138592">
    <property type="protein sequence ID" value="WPH04515.1"/>
    <property type="molecule type" value="Genomic_DNA"/>
</dbReference>
<keyword evidence="14 17" id="KW-0539">Nucleus</keyword>
<keyword evidence="7" id="KW-0479">Metal-binding</keyword>
<evidence type="ECO:0000256" key="12">
    <source>
        <dbReference type="ARBA" id="ARBA00023204"/>
    </source>
</evidence>
<feature type="domain" description="Mre11 DNA-binding" evidence="21">
    <location>
        <begin position="291"/>
        <end position="475"/>
    </location>
</feature>
<keyword evidence="15 17" id="KW-0469">Meiosis</keyword>
<organism evidence="22 23">
    <name type="scientific">Acrodontium crateriforme</name>
    <dbReference type="NCBI Taxonomy" id="150365"/>
    <lineage>
        <taxon>Eukaryota</taxon>
        <taxon>Fungi</taxon>
        <taxon>Dikarya</taxon>
        <taxon>Ascomycota</taxon>
        <taxon>Pezizomycotina</taxon>
        <taxon>Dothideomycetes</taxon>
        <taxon>Dothideomycetidae</taxon>
        <taxon>Mycosphaerellales</taxon>
        <taxon>Teratosphaeriaceae</taxon>
        <taxon>Acrodontium</taxon>
    </lineage>
</organism>
<keyword evidence="10 17" id="KW-0378">Hydrolase</keyword>
<dbReference type="CDD" id="cd00840">
    <property type="entry name" value="MPP_Mre11_N"/>
    <property type="match status" value="1"/>
</dbReference>
<proteinExistence type="inferred from homology"/>
<dbReference type="SUPFAM" id="SSF56300">
    <property type="entry name" value="Metallo-dependent phosphatases"/>
    <property type="match status" value="1"/>
</dbReference>
<keyword evidence="9 17" id="KW-0227">DNA damage</keyword>
<dbReference type="GO" id="GO:0000724">
    <property type="term" value="P:double-strand break repair via homologous recombination"/>
    <property type="evidence" value="ECO:0007669"/>
    <property type="project" value="TreeGrafter"/>
</dbReference>
<accession>A0AAQ3RCR1</accession>
<evidence type="ECO:0000256" key="13">
    <source>
        <dbReference type="ARBA" id="ARBA00023211"/>
    </source>
</evidence>
<evidence type="ECO:0000256" key="6">
    <source>
        <dbReference type="ARBA" id="ARBA00022722"/>
    </source>
</evidence>
<dbReference type="GO" id="GO:0006303">
    <property type="term" value="P:double-strand break repair via nonhomologous end joining"/>
    <property type="evidence" value="ECO:0007669"/>
    <property type="project" value="TreeGrafter"/>
</dbReference>
<dbReference type="NCBIfam" id="TIGR00583">
    <property type="entry name" value="mre11"/>
    <property type="match status" value="1"/>
</dbReference>
<comment type="subunit">
    <text evidence="16">Component of the MRN complex composed of two heterodimers RAD50 and MRE11 associated with a single NBS1.</text>
</comment>
<feature type="compositionally biased region" description="Basic residues" evidence="20">
    <location>
        <begin position="536"/>
        <end position="545"/>
    </location>
</feature>
<dbReference type="Proteomes" id="UP001303373">
    <property type="component" value="Chromosome 13"/>
</dbReference>
<evidence type="ECO:0000259" key="21">
    <source>
        <dbReference type="SMART" id="SM01347"/>
    </source>
</evidence>
<dbReference type="GO" id="GO:0000014">
    <property type="term" value="F:single-stranded DNA endodeoxyribonuclease activity"/>
    <property type="evidence" value="ECO:0007669"/>
    <property type="project" value="TreeGrafter"/>
</dbReference>
<dbReference type="SMART" id="SM01347">
    <property type="entry name" value="Mre11_DNA_bind"/>
    <property type="match status" value="1"/>
</dbReference>
<dbReference type="InterPro" id="IPR041796">
    <property type="entry name" value="Mre11_N"/>
</dbReference>
<keyword evidence="6 17" id="KW-0540">Nuclease</keyword>
<evidence type="ECO:0000256" key="14">
    <source>
        <dbReference type="ARBA" id="ARBA00023242"/>
    </source>
</evidence>
<evidence type="ECO:0000313" key="23">
    <source>
        <dbReference type="Proteomes" id="UP001303373"/>
    </source>
</evidence>
<evidence type="ECO:0000256" key="19">
    <source>
        <dbReference type="RuleBase" id="RU003447"/>
    </source>
</evidence>
<evidence type="ECO:0000256" key="5">
    <source>
        <dbReference type="ARBA" id="ARBA00022454"/>
    </source>
</evidence>
<feature type="region of interest" description="Disordered" evidence="20">
    <location>
        <begin position="569"/>
        <end position="749"/>
    </location>
</feature>
<dbReference type="GO" id="GO:0007095">
    <property type="term" value="P:mitotic G2 DNA damage checkpoint signaling"/>
    <property type="evidence" value="ECO:0007669"/>
    <property type="project" value="TreeGrafter"/>
</dbReference>
<comment type="subcellular location">
    <subcellularLocation>
        <location evidence="3">Chromosome</location>
    </subcellularLocation>
    <subcellularLocation>
        <location evidence="2 17">Nucleus</location>
    </subcellularLocation>
</comment>
<sequence length="749" mass="83193">MPDLTAADTIRILVATDNHVGYNERDPVRGDDSWKSFHEIMCLANERDVDMVLLAGDLFHENQPSRKSMYHVMRSLRMNCFGDKPCELEMLSDASETLGAGTFGHVNYEDPDINVSIPVFSIHGNHDDPSGEGHFAALDILEMSGLLNYYGRMPESDRYFIKPVLLQKGRTKLALYGMSNIRDERLFRTFRDGKVTFFQPGTQKDDWFNLMSVHQNHHAYTETSYLPESFLPSFLDLVVWGHEHECLINPRTNAETGFRVMQPGSSVATSLAPGEAVSKHVAILTIKGKDFTSEPIRLKTVRPFVMREIVLSEHPEMKKVMHESDNRPAIKRFLTKIIDEMIEEAKQDWLEQNHETGDSDDENDEDNEPPLPLIRLRVEYTAPDGGNFNIDSAQRFSNDFVGKVANTKDVVQFHRKRVAATRSGNSKADMPEAAAMAELDTLNSVKVERLVREFLTAQSLTILPQNGFSDAVGQFVDKDDKYSMEGFVKDSLKSQISHLIGSEEDDEFDEMAIAEQMEQYKATLEEAFSKGDLKRSVRKGTRKPKPSWWDSDNEGQHWVDTIQSMIAAGDNDGEAQSIQDDDDDDQSVAAVPKKAAGRGRGGKAAAGTTRKTAATAKKASAKPHAKKKTQPFEVEDDDSDVIMIEDDNEDDDDDDNLFVKAAAPKKAPAKPRKAPAAKAPAAKAPAKTTRGAAKQTTLAGFGLTQATSSAGTGVRGRAASAPRRNQEPSDDEISDDDAFEPPPPVSRRR</sequence>
<evidence type="ECO:0000256" key="4">
    <source>
        <dbReference type="ARBA" id="ARBA00009028"/>
    </source>
</evidence>
<dbReference type="GO" id="GO:0008296">
    <property type="term" value="F:3'-5'-DNA exonuclease activity"/>
    <property type="evidence" value="ECO:0007669"/>
    <property type="project" value="InterPro"/>
</dbReference>
<dbReference type="PANTHER" id="PTHR10139">
    <property type="entry name" value="DOUBLE-STRAND BREAK REPAIR PROTEIN MRE11"/>
    <property type="match status" value="1"/>
</dbReference>
<evidence type="ECO:0000256" key="17">
    <source>
        <dbReference type="PIRNR" id="PIRNR000882"/>
    </source>
</evidence>
<dbReference type="GO" id="GO:0031573">
    <property type="term" value="P:mitotic intra-S DNA damage checkpoint signaling"/>
    <property type="evidence" value="ECO:0007669"/>
    <property type="project" value="TreeGrafter"/>
</dbReference>
<keyword evidence="13 17" id="KW-0464">Manganese</keyword>
<name>A0AAQ3RCR1_9PEZI</name>
<evidence type="ECO:0000256" key="2">
    <source>
        <dbReference type="ARBA" id="ARBA00004123"/>
    </source>
</evidence>
<keyword evidence="23" id="KW-1185">Reference proteome</keyword>
<dbReference type="InterPro" id="IPR004843">
    <property type="entry name" value="Calcineurin-like_PHP"/>
</dbReference>
<feature type="compositionally biased region" description="Acidic residues" evidence="20">
    <location>
        <begin position="633"/>
        <end position="656"/>
    </location>
</feature>
<dbReference type="FunFam" id="3.60.21.10:FF:000011">
    <property type="entry name" value="Double-strand break repair protein"/>
    <property type="match status" value="1"/>
</dbReference>
<dbReference type="InterPro" id="IPR029052">
    <property type="entry name" value="Metallo-depent_PP-like"/>
</dbReference>
<evidence type="ECO:0000256" key="7">
    <source>
        <dbReference type="ARBA" id="ARBA00022723"/>
    </source>
</evidence>
<evidence type="ECO:0000256" key="18">
    <source>
        <dbReference type="PIRSR" id="PIRSR000882-1"/>
    </source>
</evidence>
<dbReference type="GO" id="GO:0030870">
    <property type="term" value="C:Mre11 complex"/>
    <property type="evidence" value="ECO:0007669"/>
    <property type="project" value="UniProtKB-UniRule"/>
</dbReference>
<dbReference type="GO" id="GO:0035861">
    <property type="term" value="C:site of double-strand break"/>
    <property type="evidence" value="ECO:0007669"/>
    <property type="project" value="TreeGrafter"/>
</dbReference>
<evidence type="ECO:0000256" key="15">
    <source>
        <dbReference type="ARBA" id="ARBA00023254"/>
    </source>
</evidence>
<dbReference type="Pfam" id="PF04152">
    <property type="entry name" value="Mre11_DNA_bind"/>
    <property type="match status" value="1"/>
</dbReference>
<keyword evidence="8 17" id="KW-0255">Endonuclease</keyword>
<comment type="cofactor">
    <cofactor evidence="1 17">
        <name>Mn(2+)</name>
        <dbReference type="ChEBI" id="CHEBI:29035"/>
    </cofactor>
</comment>
<feature type="compositionally biased region" description="Basic residues" evidence="20">
    <location>
        <begin position="619"/>
        <end position="629"/>
    </location>
</feature>
<evidence type="ECO:0000256" key="16">
    <source>
        <dbReference type="ARBA" id="ARBA00064981"/>
    </source>
</evidence>
<gene>
    <name evidence="22" type="ORF">R9X50_00740700</name>
</gene>
<evidence type="ECO:0000256" key="10">
    <source>
        <dbReference type="ARBA" id="ARBA00022801"/>
    </source>
</evidence>
<evidence type="ECO:0000256" key="1">
    <source>
        <dbReference type="ARBA" id="ARBA00001936"/>
    </source>
</evidence>
<dbReference type="InterPro" id="IPR003701">
    <property type="entry name" value="Mre11"/>
</dbReference>